<dbReference type="Gene3D" id="3.30.300.30">
    <property type="match status" value="1"/>
</dbReference>
<dbReference type="InterPro" id="IPR045851">
    <property type="entry name" value="AMP-bd_C_sf"/>
</dbReference>
<dbReference type="InterPro" id="IPR042099">
    <property type="entry name" value="ANL_N_sf"/>
</dbReference>
<proteinExistence type="inferred from homology"/>
<dbReference type="RefSeq" id="WP_052020376.1">
    <property type="nucleotide sequence ID" value="NZ_AYXG01000004.1"/>
</dbReference>
<dbReference type="GO" id="GO:0005886">
    <property type="term" value="C:plasma membrane"/>
    <property type="evidence" value="ECO:0007669"/>
    <property type="project" value="TreeGrafter"/>
</dbReference>
<evidence type="ECO:0000313" key="3">
    <source>
        <dbReference type="EMBL" id="EWC64611.1"/>
    </source>
</evidence>
<evidence type="ECO:0000256" key="1">
    <source>
        <dbReference type="ARBA" id="ARBA00006432"/>
    </source>
</evidence>
<organism evidence="3 4">
    <name type="scientific">Actinokineospora spheciospongiae</name>
    <dbReference type="NCBI Taxonomy" id="909613"/>
    <lineage>
        <taxon>Bacteria</taxon>
        <taxon>Bacillati</taxon>
        <taxon>Actinomycetota</taxon>
        <taxon>Actinomycetes</taxon>
        <taxon>Pseudonocardiales</taxon>
        <taxon>Pseudonocardiaceae</taxon>
        <taxon>Actinokineospora</taxon>
    </lineage>
</organism>
<dbReference type="GO" id="GO:0070566">
    <property type="term" value="F:adenylyltransferase activity"/>
    <property type="evidence" value="ECO:0007669"/>
    <property type="project" value="TreeGrafter"/>
</dbReference>
<dbReference type="Gene3D" id="3.40.50.12780">
    <property type="entry name" value="N-terminal domain of ligase-like"/>
    <property type="match status" value="1"/>
</dbReference>
<name>W7J6I7_9PSEU</name>
<feature type="domain" description="AMP-dependent synthetase/ligase" evidence="2">
    <location>
        <begin position="63"/>
        <end position="439"/>
    </location>
</feature>
<comment type="caution">
    <text evidence="3">The sequence shown here is derived from an EMBL/GenBank/DDBJ whole genome shotgun (WGS) entry which is preliminary data.</text>
</comment>
<dbReference type="Proteomes" id="UP000019277">
    <property type="component" value="Unassembled WGS sequence"/>
</dbReference>
<comment type="similarity">
    <text evidence="1">Belongs to the ATP-dependent AMP-binding enzyme family.</text>
</comment>
<dbReference type="OrthoDB" id="3671040at2"/>
<accession>W7J6I7</accession>
<dbReference type="PANTHER" id="PTHR22754:SF32">
    <property type="entry name" value="DISCO-INTERACTING PROTEIN 2"/>
    <property type="match status" value="1"/>
</dbReference>
<dbReference type="PROSITE" id="PS00455">
    <property type="entry name" value="AMP_BINDING"/>
    <property type="match status" value="1"/>
</dbReference>
<gene>
    <name evidence="3" type="ORF">UO65_0218</name>
</gene>
<dbReference type="InterPro" id="IPR020845">
    <property type="entry name" value="AMP-binding_CS"/>
</dbReference>
<dbReference type="eggNOG" id="COG0318">
    <property type="taxonomic scope" value="Bacteria"/>
</dbReference>
<keyword evidence="4" id="KW-1185">Reference proteome</keyword>
<dbReference type="STRING" id="909613.UO65_0218"/>
<dbReference type="GO" id="GO:0006633">
    <property type="term" value="P:fatty acid biosynthetic process"/>
    <property type="evidence" value="ECO:0007669"/>
    <property type="project" value="TreeGrafter"/>
</dbReference>
<dbReference type="InterPro" id="IPR000873">
    <property type="entry name" value="AMP-dep_synth/lig_dom"/>
</dbReference>
<dbReference type="AlphaFoldDB" id="W7J6I7"/>
<evidence type="ECO:0000313" key="4">
    <source>
        <dbReference type="Proteomes" id="UP000019277"/>
    </source>
</evidence>
<dbReference type="EMBL" id="AYXG01000004">
    <property type="protein sequence ID" value="EWC64611.1"/>
    <property type="molecule type" value="Genomic_DNA"/>
</dbReference>
<dbReference type="SUPFAM" id="SSF56801">
    <property type="entry name" value="Acetyl-CoA synthetase-like"/>
    <property type="match status" value="1"/>
</dbReference>
<dbReference type="Pfam" id="PF00501">
    <property type="entry name" value="AMP-binding"/>
    <property type="match status" value="1"/>
</dbReference>
<evidence type="ECO:0000259" key="2">
    <source>
        <dbReference type="Pfam" id="PF00501"/>
    </source>
</evidence>
<reference evidence="3 4" key="1">
    <citation type="journal article" date="2014" name="Genome Announc.">
        <title>Draft Genome Sequence of the Antitrypanosomally Active Sponge-Associated Bacterium Actinokineospora sp. Strain EG49.</title>
        <authorList>
            <person name="Harjes J."/>
            <person name="Ryu T."/>
            <person name="Abdelmohsen U.R."/>
            <person name="Moitinho-Silva L."/>
            <person name="Horn H."/>
            <person name="Ravasi T."/>
            <person name="Hentschel U."/>
        </authorList>
    </citation>
    <scope>NUCLEOTIDE SEQUENCE [LARGE SCALE GENOMIC DNA]</scope>
    <source>
        <strain evidence="3 4">EG49</strain>
    </source>
</reference>
<dbReference type="PANTHER" id="PTHR22754">
    <property type="entry name" value="DISCO-INTERACTING PROTEIN 2 DIP2 -RELATED"/>
    <property type="match status" value="1"/>
</dbReference>
<dbReference type="PATRIC" id="fig|909613.9.peg.226"/>
<protein>
    <submittedName>
        <fullName evidence="3">Acyl-CoA synthase</fullName>
    </submittedName>
</protein>
<sequence>MTSTLIPPPALDRPVFTAPEVHPDRIGLPVAGAAPAEPVPADSLGAALAWRAKWRPLSVAHHVVDGRQGETRLTSRDLYRLAGAAAVRLRRAGVGTGDAVALCLDTSVDLLAALYGASLVGAVPFLVEPPLTRARHEGWLSRTAAMVAAATPAAVVCGPALATTAARLGPPVLVAPFGTADIPAPTPVRPEAPALIQFSSGTTGTPKAVVLSHRSVLEASRAIALAAPFLAGDMLGGWLPLHHDMGLIGTVVSPFLHNLASAIMPPLSFVMRPERWLTLLHRFRVTISPAPNFAYRLAAEAIAGLTAVGLDLSAWRVAFNGAELVDHATLRQWQAALGPHGFAATSMRPCYGMAELGLAATFAPAGSLPRVRTVSRSALTTEGALLPPLTPGDAHDLVSCGVEVPGLAVRVVDADGREVGDSVIGRVEVRGTAMMTGYLGEPPLAPGSWLDTGDLGFRDSGELVLTGRAKDLVIVAGRNHHPYPIEQAACEPPRVRPGAAAAVGVPDPVLGTERLVVVVESVVFREPAEAAALAFEVERVVSERTALRPDRVLVVRPGTLPRTSSGKMRRGLVASMVASGELA</sequence>